<organism evidence="9 10">
    <name type="scientific">Stagnimonas aquatica</name>
    <dbReference type="NCBI Taxonomy" id="2689987"/>
    <lineage>
        <taxon>Bacteria</taxon>
        <taxon>Pseudomonadati</taxon>
        <taxon>Pseudomonadota</taxon>
        <taxon>Gammaproteobacteria</taxon>
        <taxon>Nevskiales</taxon>
        <taxon>Nevskiaceae</taxon>
        <taxon>Stagnimonas</taxon>
    </lineage>
</organism>
<comment type="similarity">
    <text evidence="2 8">Belongs to the 4-toluene sulfonate uptake permease (TSUP) (TC 2.A.102) family.</text>
</comment>
<dbReference type="Proteomes" id="UP000282106">
    <property type="component" value="Unassembled WGS sequence"/>
</dbReference>
<evidence type="ECO:0000256" key="7">
    <source>
        <dbReference type="ARBA" id="ARBA00023136"/>
    </source>
</evidence>
<sequence>MTPTPLLIAALTVCGFGTAFLSGVAGLGGGTILIGVLYAVGMAPAEAVPLFAAVQLVSNSSRTVAYLRHVEWRAAGWFALAAVPATFLVAPYAAAVDGDWVRLILALLILASLAPGQSARAPLPPRAAYLTAGLLNGALGMFVGATGLFVGRLFFRPEWAKETTIGTLALTQVIGHGLRVIAYGAVGYSVFSQPWLLGPLAASVVAGTWAGKRANAHISEAHFARLFSLILLLLAAKLLYDGLTGILSTWN</sequence>
<evidence type="ECO:0000256" key="4">
    <source>
        <dbReference type="ARBA" id="ARBA00022475"/>
    </source>
</evidence>
<comment type="caution">
    <text evidence="9">The sequence shown here is derived from an EMBL/GenBank/DDBJ whole genome shotgun (WGS) entry which is preliminary data.</text>
</comment>
<dbReference type="PANTHER" id="PTHR30269">
    <property type="entry name" value="TRANSMEMBRANE PROTEIN YFCA"/>
    <property type="match status" value="1"/>
</dbReference>
<dbReference type="EMBL" id="RJVO01000001">
    <property type="protein sequence ID" value="ROH93052.1"/>
    <property type="molecule type" value="Genomic_DNA"/>
</dbReference>
<keyword evidence="4 8" id="KW-1003">Cell membrane</keyword>
<dbReference type="GO" id="GO:0005886">
    <property type="term" value="C:plasma membrane"/>
    <property type="evidence" value="ECO:0007669"/>
    <property type="project" value="UniProtKB-SubCell"/>
</dbReference>
<dbReference type="InterPro" id="IPR052017">
    <property type="entry name" value="TSUP"/>
</dbReference>
<name>A0A3N0VJX3_9GAMM</name>
<evidence type="ECO:0000256" key="6">
    <source>
        <dbReference type="ARBA" id="ARBA00022989"/>
    </source>
</evidence>
<feature type="transmembrane region" description="Helical" evidence="8">
    <location>
        <begin position="31"/>
        <end position="54"/>
    </location>
</feature>
<dbReference type="AlphaFoldDB" id="A0A3N0VJX3"/>
<evidence type="ECO:0000256" key="2">
    <source>
        <dbReference type="ARBA" id="ARBA00009142"/>
    </source>
</evidence>
<evidence type="ECO:0000256" key="8">
    <source>
        <dbReference type="RuleBase" id="RU363041"/>
    </source>
</evidence>
<feature type="transmembrane region" description="Helical" evidence="8">
    <location>
        <begin position="75"/>
        <end position="94"/>
    </location>
</feature>
<accession>A0A3N0VJX3</accession>
<dbReference type="InParanoid" id="A0A3N0VJX3"/>
<dbReference type="PANTHER" id="PTHR30269:SF37">
    <property type="entry name" value="MEMBRANE TRANSPORTER PROTEIN"/>
    <property type="match status" value="1"/>
</dbReference>
<reference evidence="9 10" key="1">
    <citation type="submission" date="2018-10" db="EMBL/GenBank/DDBJ databases">
        <authorList>
            <person name="Chen W.-M."/>
        </authorList>
    </citation>
    <scope>NUCLEOTIDE SEQUENCE [LARGE SCALE GENOMIC DNA]</scope>
    <source>
        <strain evidence="9 10">THS-13</strain>
    </source>
</reference>
<evidence type="ECO:0000256" key="1">
    <source>
        <dbReference type="ARBA" id="ARBA00004651"/>
    </source>
</evidence>
<gene>
    <name evidence="9" type="ORF">ED208_00500</name>
</gene>
<keyword evidence="7 8" id="KW-0472">Membrane</keyword>
<evidence type="ECO:0000313" key="10">
    <source>
        <dbReference type="Proteomes" id="UP000282106"/>
    </source>
</evidence>
<evidence type="ECO:0000313" key="9">
    <source>
        <dbReference type="EMBL" id="ROH93052.1"/>
    </source>
</evidence>
<feature type="transmembrane region" description="Helical" evidence="8">
    <location>
        <begin position="128"/>
        <end position="150"/>
    </location>
</feature>
<feature type="transmembrane region" description="Helical" evidence="8">
    <location>
        <begin position="100"/>
        <end position="116"/>
    </location>
</feature>
<keyword evidence="3" id="KW-0813">Transport</keyword>
<keyword evidence="10" id="KW-1185">Reference proteome</keyword>
<dbReference type="RefSeq" id="WP_123209904.1">
    <property type="nucleotide sequence ID" value="NZ_RJVO01000001.1"/>
</dbReference>
<protein>
    <recommendedName>
        <fullName evidence="8">Probable membrane transporter protein</fullName>
    </recommendedName>
</protein>
<dbReference type="Pfam" id="PF01925">
    <property type="entry name" value="TauE"/>
    <property type="match status" value="1"/>
</dbReference>
<proteinExistence type="inferred from homology"/>
<keyword evidence="6 8" id="KW-1133">Transmembrane helix</keyword>
<feature type="transmembrane region" description="Helical" evidence="8">
    <location>
        <begin position="194"/>
        <end position="211"/>
    </location>
</feature>
<comment type="subcellular location">
    <subcellularLocation>
        <location evidence="1 8">Cell membrane</location>
        <topology evidence="1 8">Multi-pass membrane protein</topology>
    </subcellularLocation>
</comment>
<keyword evidence="5 8" id="KW-0812">Transmembrane</keyword>
<feature type="transmembrane region" description="Helical" evidence="8">
    <location>
        <begin position="223"/>
        <end position="240"/>
    </location>
</feature>
<evidence type="ECO:0000256" key="5">
    <source>
        <dbReference type="ARBA" id="ARBA00022692"/>
    </source>
</evidence>
<evidence type="ECO:0000256" key="3">
    <source>
        <dbReference type="ARBA" id="ARBA00022448"/>
    </source>
</evidence>
<dbReference type="InterPro" id="IPR002781">
    <property type="entry name" value="TM_pro_TauE-like"/>
</dbReference>